<feature type="domain" description="Agenet" evidence="1">
    <location>
        <begin position="122"/>
        <end position="182"/>
    </location>
</feature>
<dbReference type="InterPro" id="IPR008395">
    <property type="entry name" value="Agenet-like_dom"/>
</dbReference>
<dbReference type="OrthoDB" id="1894168at2759"/>
<dbReference type="Proteomes" id="UP000886520">
    <property type="component" value="Chromosome 16"/>
</dbReference>
<evidence type="ECO:0000259" key="1">
    <source>
        <dbReference type="SMART" id="SM00743"/>
    </source>
</evidence>
<dbReference type="PANTHER" id="PTHR36805:SF7">
    <property type="entry name" value="AGENET DOMAIN-CONTAINING PROTEIN"/>
    <property type="match status" value="1"/>
</dbReference>
<dbReference type="EMBL" id="JABFUD020000016">
    <property type="protein sequence ID" value="KAI5067886.1"/>
    <property type="molecule type" value="Genomic_DNA"/>
</dbReference>
<keyword evidence="3" id="KW-1185">Reference proteome</keyword>
<proteinExistence type="predicted"/>
<sequence length="495" mass="55134">MVNREGLLGAALELGAMDQEGEEFPFSPGQKVESKSNIKGFRGAWFRGEIKNIQVRRGEIWCAMHYIDFPDEKTNFMKVYQQDPSGKKKRVLMVRPSFPLILMGVEESIINDATGPAVVVDGDWLVGDLVDWFTDGCFWAARITAVLNKGFVQVELPSAPYGEGGSYEASIKDIRPSLDWSMDKVWTVPRTLKAYTMDAPSQSVPSPVQDLETLDTGHIFIAKQEPRRIPLVQDLNITDAHGVNNLIASSRHAQTVTANTPNVISGRVVKESAVVTANIQKNGLSESAVVSMDMQKNGVSECPQITSLGDKKVTPPDFHGRGFASANKPPNKGQLLRFSTSEWGLGSSSCQRPEGANQVRMRETSPETLQKPPPQTDAVDLNGRTEIEQNTLSKIDALSTLNDMGETLLFKELNFLLEDEKLLDLSDERIGSSIVALEELISRIAWLRGVMQFGLKGWCKERRKRKWVFFEKEDHPFARSENSADLVQKTLEEQH</sequence>
<gene>
    <name evidence="2" type="ORF">GOP47_0016231</name>
</gene>
<dbReference type="PANTHER" id="PTHR36805">
    <property type="entry name" value="AGENET DOMAIN-CONTAINING PROTEIN"/>
    <property type="match status" value="1"/>
</dbReference>
<comment type="caution">
    <text evidence="2">The sequence shown here is derived from an EMBL/GenBank/DDBJ whole genome shotgun (WGS) entry which is preliminary data.</text>
</comment>
<accession>A0A9D4ZCS0</accession>
<evidence type="ECO:0000313" key="2">
    <source>
        <dbReference type="EMBL" id="KAI5067886.1"/>
    </source>
</evidence>
<dbReference type="AlphaFoldDB" id="A0A9D4ZCS0"/>
<dbReference type="SMART" id="SM00743">
    <property type="entry name" value="Agenet"/>
    <property type="match status" value="1"/>
</dbReference>
<protein>
    <recommendedName>
        <fullName evidence="1">Agenet domain-containing protein</fullName>
    </recommendedName>
</protein>
<evidence type="ECO:0000313" key="3">
    <source>
        <dbReference type="Proteomes" id="UP000886520"/>
    </source>
</evidence>
<reference evidence="2" key="1">
    <citation type="submission" date="2021-01" db="EMBL/GenBank/DDBJ databases">
        <title>Adiantum capillus-veneris genome.</title>
        <authorList>
            <person name="Fang Y."/>
            <person name="Liao Q."/>
        </authorList>
    </citation>
    <scope>NUCLEOTIDE SEQUENCE</scope>
    <source>
        <strain evidence="2">H3</strain>
        <tissue evidence="2">Leaf</tissue>
    </source>
</reference>
<name>A0A9D4ZCS0_ADICA</name>
<dbReference type="InterPro" id="IPR014002">
    <property type="entry name" value="Agenet_dom_plant"/>
</dbReference>
<dbReference type="Pfam" id="PF05641">
    <property type="entry name" value="Agenet"/>
    <property type="match status" value="1"/>
</dbReference>
<organism evidence="2 3">
    <name type="scientific">Adiantum capillus-veneris</name>
    <name type="common">Maidenhair fern</name>
    <dbReference type="NCBI Taxonomy" id="13818"/>
    <lineage>
        <taxon>Eukaryota</taxon>
        <taxon>Viridiplantae</taxon>
        <taxon>Streptophyta</taxon>
        <taxon>Embryophyta</taxon>
        <taxon>Tracheophyta</taxon>
        <taxon>Polypodiopsida</taxon>
        <taxon>Polypodiidae</taxon>
        <taxon>Polypodiales</taxon>
        <taxon>Pteridineae</taxon>
        <taxon>Pteridaceae</taxon>
        <taxon>Vittarioideae</taxon>
        <taxon>Adiantum</taxon>
    </lineage>
</organism>